<sequence length="71" mass="8229">MTPFHVAFYDALFLMLAFTVFWKLPISFPHQIPRFQLGFQSIHLLVCSPVLRRPLLFLIRGGWILDEGDPG</sequence>
<protein>
    <submittedName>
        <fullName evidence="2">Uncharacterized protein</fullName>
    </submittedName>
</protein>
<evidence type="ECO:0000313" key="2">
    <source>
        <dbReference type="EMBL" id="EEI62924.1"/>
    </source>
</evidence>
<accession>A0ABP2DSE2</accession>
<evidence type="ECO:0000256" key="1">
    <source>
        <dbReference type="SAM" id="Phobius"/>
    </source>
</evidence>
<name>A0ABP2DSE2_9CORY</name>
<keyword evidence="1" id="KW-0812">Transmembrane</keyword>
<evidence type="ECO:0000313" key="3">
    <source>
        <dbReference type="Proteomes" id="UP000006237"/>
    </source>
</evidence>
<dbReference type="Proteomes" id="UP000006237">
    <property type="component" value="Unassembled WGS sequence"/>
</dbReference>
<keyword evidence="1" id="KW-1133">Transmembrane helix</keyword>
<organism evidence="2 3">
    <name type="scientific">Corynebacterium glucuronolyticum ATCC 51866</name>
    <dbReference type="NCBI Taxonomy" id="548478"/>
    <lineage>
        <taxon>Bacteria</taxon>
        <taxon>Bacillati</taxon>
        <taxon>Actinomycetota</taxon>
        <taxon>Actinomycetes</taxon>
        <taxon>Mycobacteriales</taxon>
        <taxon>Corynebacteriaceae</taxon>
        <taxon>Corynebacterium</taxon>
    </lineage>
</organism>
<comment type="caution">
    <text evidence="2">The sequence shown here is derived from an EMBL/GenBank/DDBJ whole genome shotgun (WGS) entry which is preliminary data.</text>
</comment>
<gene>
    <name evidence="2" type="ORF">HMPREF0293_1442</name>
</gene>
<keyword evidence="3" id="KW-1185">Reference proteome</keyword>
<feature type="transmembrane region" description="Helical" evidence="1">
    <location>
        <begin position="6"/>
        <end position="24"/>
    </location>
</feature>
<reference evidence="2 3" key="1">
    <citation type="submission" date="2009-01" db="EMBL/GenBank/DDBJ databases">
        <authorList>
            <person name="Qin X."/>
            <person name="Bachman B."/>
            <person name="Battles P."/>
            <person name="Bell A."/>
            <person name="Bess C."/>
            <person name="Bickham C."/>
            <person name="Chaboub L."/>
            <person name="Chen D."/>
            <person name="Coyle M."/>
            <person name="Deiros D.R."/>
            <person name="Dinh H."/>
            <person name="Forbes L."/>
            <person name="Fowler G."/>
            <person name="Francisco L."/>
            <person name="Fu Q."/>
            <person name="Gubbala S."/>
            <person name="Hale W."/>
            <person name="Han Y."/>
            <person name="Hemphill L."/>
            <person name="Highlander S.K."/>
            <person name="Hirani K."/>
            <person name="Hogues M."/>
            <person name="Jackson L."/>
            <person name="Jakkamsetti A."/>
            <person name="Javaid M."/>
            <person name="Jiang H."/>
            <person name="Korchina V."/>
            <person name="Kovar C."/>
            <person name="Lara F."/>
            <person name="Lee S."/>
            <person name="Mata R."/>
            <person name="Mathew T."/>
            <person name="Moen C."/>
            <person name="Morales K."/>
            <person name="Munidasa M."/>
            <person name="Nazareth L."/>
            <person name="Ngo R."/>
            <person name="Nguyen L."/>
            <person name="Okwuonu G."/>
            <person name="Ongeri F."/>
            <person name="Patil S."/>
            <person name="Petrosino J."/>
            <person name="Pham C."/>
            <person name="Pham P."/>
            <person name="Pu L.-L."/>
            <person name="Puazo M."/>
            <person name="Raj R."/>
            <person name="Reid J."/>
            <person name="Rouhana J."/>
            <person name="Saada N."/>
            <person name="Shang Y."/>
            <person name="Simmons D."/>
            <person name="Thornton R."/>
            <person name="Warren J."/>
            <person name="Weissenberger G."/>
            <person name="Zhang J."/>
            <person name="Zhang L."/>
            <person name="Zhou C."/>
            <person name="Zhu D."/>
            <person name="Muzny D."/>
            <person name="Worley K."/>
            <person name="Gibbs R."/>
        </authorList>
    </citation>
    <scope>NUCLEOTIDE SEQUENCE [LARGE SCALE GENOMIC DNA]</scope>
    <source>
        <strain evidence="2 3">ATCC 51866</strain>
    </source>
</reference>
<keyword evidence="1" id="KW-0472">Membrane</keyword>
<dbReference type="EMBL" id="ACHF01000036">
    <property type="protein sequence ID" value="EEI62924.1"/>
    <property type="molecule type" value="Genomic_DNA"/>
</dbReference>
<proteinExistence type="predicted"/>